<sequence length="98" mass="10699">TKPSGLAQGVVYIIDLATDDFQKILGETYGLTALWSPLGDKLLFSETDNQGKNLKLKIADLAKSTIGELNFVTLPEKCVWGQDNRTLFCAVPKTIPNS</sequence>
<comment type="caution">
    <text evidence="1">The sequence shown here is derived from an EMBL/GenBank/DDBJ whole genome shotgun (WGS) entry which is preliminary data.</text>
</comment>
<feature type="non-terminal residue" evidence="1">
    <location>
        <position position="98"/>
    </location>
</feature>
<dbReference type="AlphaFoldDB" id="X1VL04"/>
<dbReference type="SUPFAM" id="SSF69304">
    <property type="entry name" value="Tricorn protease N-terminal domain"/>
    <property type="match status" value="1"/>
</dbReference>
<feature type="non-terminal residue" evidence="1">
    <location>
        <position position="1"/>
    </location>
</feature>
<protein>
    <recommendedName>
        <fullName evidence="2">SMP-30/Gluconolactonase/LRE-like region domain-containing protein</fullName>
    </recommendedName>
</protein>
<accession>X1VL04</accession>
<reference evidence="1" key="1">
    <citation type="journal article" date="2014" name="Front. Microbiol.">
        <title>High frequency of phylogenetically diverse reductive dehalogenase-homologous genes in deep subseafloor sedimentary metagenomes.</title>
        <authorList>
            <person name="Kawai M."/>
            <person name="Futagami T."/>
            <person name="Toyoda A."/>
            <person name="Takaki Y."/>
            <person name="Nishi S."/>
            <person name="Hori S."/>
            <person name="Arai W."/>
            <person name="Tsubouchi T."/>
            <person name="Morono Y."/>
            <person name="Uchiyama I."/>
            <person name="Ito T."/>
            <person name="Fujiyama A."/>
            <person name="Inagaki F."/>
            <person name="Takami H."/>
        </authorList>
    </citation>
    <scope>NUCLEOTIDE SEQUENCE</scope>
    <source>
        <strain evidence="1">Expedition CK06-06</strain>
    </source>
</reference>
<name>X1VL04_9ZZZZ</name>
<evidence type="ECO:0000313" key="1">
    <source>
        <dbReference type="EMBL" id="GAJ16386.1"/>
    </source>
</evidence>
<gene>
    <name evidence="1" type="ORF">S12H4_62000</name>
</gene>
<organism evidence="1">
    <name type="scientific">marine sediment metagenome</name>
    <dbReference type="NCBI Taxonomy" id="412755"/>
    <lineage>
        <taxon>unclassified sequences</taxon>
        <taxon>metagenomes</taxon>
        <taxon>ecological metagenomes</taxon>
    </lineage>
</organism>
<proteinExistence type="predicted"/>
<dbReference type="EMBL" id="BARW01041382">
    <property type="protein sequence ID" value="GAJ16386.1"/>
    <property type="molecule type" value="Genomic_DNA"/>
</dbReference>
<evidence type="ECO:0008006" key="2">
    <source>
        <dbReference type="Google" id="ProtNLM"/>
    </source>
</evidence>